<evidence type="ECO:0000256" key="6">
    <source>
        <dbReference type="ARBA" id="ARBA00023134"/>
    </source>
</evidence>
<dbReference type="EMBL" id="CP042997">
    <property type="protein sequence ID" value="QEH32710.1"/>
    <property type="molecule type" value="Genomic_DNA"/>
</dbReference>
<dbReference type="InterPro" id="IPR005835">
    <property type="entry name" value="NTP_transferase_dom"/>
</dbReference>
<dbReference type="SUPFAM" id="SSF159283">
    <property type="entry name" value="Guanosine diphospho-D-mannose pyrophosphorylase/mannose-6-phosphate isomerase linker domain"/>
    <property type="match status" value="1"/>
</dbReference>
<evidence type="ECO:0000259" key="8">
    <source>
        <dbReference type="Pfam" id="PF00483"/>
    </source>
</evidence>
<keyword evidence="11" id="KW-1185">Reference proteome</keyword>
<dbReference type="PANTHER" id="PTHR46390">
    <property type="entry name" value="MANNOSE-1-PHOSPHATE GUANYLYLTRANSFERASE"/>
    <property type="match status" value="1"/>
</dbReference>
<evidence type="ECO:0000256" key="7">
    <source>
        <dbReference type="ARBA" id="ARBA00047343"/>
    </source>
</evidence>
<evidence type="ECO:0000313" key="11">
    <source>
        <dbReference type="Proteomes" id="UP000324233"/>
    </source>
</evidence>
<feature type="domain" description="MannoseP isomerase/GMP-like beta-helix" evidence="9">
    <location>
        <begin position="297"/>
        <end position="350"/>
    </location>
</feature>
<proteinExistence type="inferred from homology"/>
<dbReference type="OrthoDB" id="9806359at2"/>
<name>A0A5B9VYL6_9BACT</name>
<dbReference type="Proteomes" id="UP000324233">
    <property type="component" value="Chromosome"/>
</dbReference>
<dbReference type="PANTHER" id="PTHR46390:SF1">
    <property type="entry name" value="MANNOSE-1-PHOSPHATE GUANYLYLTRANSFERASE"/>
    <property type="match status" value="1"/>
</dbReference>
<dbReference type="EC" id="2.7.7.13" evidence="2"/>
<dbReference type="GO" id="GO:0005525">
    <property type="term" value="F:GTP binding"/>
    <property type="evidence" value="ECO:0007669"/>
    <property type="project" value="UniProtKB-KW"/>
</dbReference>
<protein>
    <recommendedName>
        <fullName evidence="2">mannose-1-phosphate guanylyltransferase</fullName>
        <ecNumber evidence="2">2.7.7.13</ecNumber>
    </recommendedName>
</protein>
<evidence type="ECO:0000259" key="9">
    <source>
        <dbReference type="Pfam" id="PF22640"/>
    </source>
</evidence>
<comment type="similarity">
    <text evidence="1">Belongs to the mannose-6-phosphate isomerase type 2 family.</text>
</comment>
<dbReference type="CDD" id="cd02509">
    <property type="entry name" value="GDP-M1P_Guanylyltransferase"/>
    <property type="match status" value="1"/>
</dbReference>
<dbReference type="GO" id="GO:0004475">
    <property type="term" value="F:mannose-1-phosphate guanylyltransferase (GTP) activity"/>
    <property type="evidence" value="ECO:0007669"/>
    <property type="project" value="UniProtKB-EC"/>
</dbReference>
<reference evidence="10 11" key="1">
    <citation type="submission" date="2019-08" db="EMBL/GenBank/DDBJ databases">
        <title>Deep-cultivation of Planctomycetes and their phenomic and genomic characterization uncovers novel biology.</title>
        <authorList>
            <person name="Wiegand S."/>
            <person name="Jogler M."/>
            <person name="Boedeker C."/>
            <person name="Pinto D."/>
            <person name="Vollmers J."/>
            <person name="Rivas-Marin E."/>
            <person name="Kohn T."/>
            <person name="Peeters S.H."/>
            <person name="Heuer A."/>
            <person name="Rast P."/>
            <person name="Oberbeckmann S."/>
            <person name="Bunk B."/>
            <person name="Jeske O."/>
            <person name="Meyerdierks A."/>
            <person name="Storesund J.E."/>
            <person name="Kallscheuer N."/>
            <person name="Luecker S."/>
            <person name="Lage O.M."/>
            <person name="Pohl T."/>
            <person name="Merkel B.J."/>
            <person name="Hornburger P."/>
            <person name="Mueller R.-W."/>
            <person name="Bruemmer F."/>
            <person name="Labrenz M."/>
            <person name="Spormann A.M."/>
            <person name="Op den Camp H."/>
            <person name="Overmann J."/>
            <person name="Amann R."/>
            <person name="Jetten M.S.M."/>
            <person name="Mascher T."/>
            <person name="Medema M.H."/>
            <person name="Devos D.P."/>
            <person name="Kaster A.-K."/>
            <person name="Ovreas L."/>
            <person name="Rohde M."/>
            <person name="Galperin M.Y."/>
            <person name="Jogler C."/>
        </authorList>
    </citation>
    <scope>NUCLEOTIDE SEQUENCE [LARGE SCALE GENOMIC DNA]</scope>
    <source>
        <strain evidence="10 11">OJF2</strain>
    </source>
</reference>
<dbReference type="InterPro" id="IPR029044">
    <property type="entry name" value="Nucleotide-diphossugar_trans"/>
</dbReference>
<evidence type="ECO:0000256" key="1">
    <source>
        <dbReference type="ARBA" id="ARBA00006115"/>
    </source>
</evidence>
<evidence type="ECO:0000256" key="5">
    <source>
        <dbReference type="ARBA" id="ARBA00022741"/>
    </source>
</evidence>
<dbReference type="SUPFAM" id="SSF53448">
    <property type="entry name" value="Nucleotide-diphospho-sugar transferases"/>
    <property type="match status" value="1"/>
</dbReference>
<evidence type="ECO:0000256" key="2">
    <source>
        <dbReference type="ARBA" id="ARBA00012387"/>
    </source>
</evidence>
<organism evidence="10 11">
    <name type="scientific">Aquisphaera giovannonii</name>
    <dbReference type="NCBI Taxonomy" id="406548"/>
    <lineage>
        <taxon>Bacteria</taxon>
        <taxon>Pseudomonadati</taxon>
        <taxon>Planctomycetota</taxon>
        <taxon>Planctomycetia</taxon>
        <taxon>Isosphaerales</taxon>
        <taxon>Isosphaeraceae</taxon>
        <taxon>Aquisphaera</taxon>
    </lineage>
</organism>
<keyword evidence="4 10" id="KW-0548">Nucleotidyltransferase</keyword>
<dbReference type="FunFam" id="3.90.550.10:FF:000046">
    <property type="entry name" value="Mannose-1-phosphate guanylyltransferase (GDP)"/>
    <property type="match status" value="1"/>
</dbReference>
<keyword evidence="5" id="KW-0547">Nucleotide-binding</keyword>
<accession>A0A5B9VYL6</accession>
<evidence type="ECO:0000256" key="4">
    <source>
        <dbReference type="ARBA" id="ARBA00022695"/>
    </source>
</evidence>
<keyword evidence="6" id="KW-0342">GTP-binding</keyword>
<dbReference type="Gene3D" id="3.90.550.10">
    <property type="entry name" value="Spore Coat Polysaccharide Biosynthesis Protein SpsA, Chain A"/>
    <property type="match status" value="1"/>
</dbReference>
<evidence type="ECO:0000313" key="10">
    <source>
        <dbReference type="EMBL" id="QEH32710.1"/>
    </source>
</evidence>
<dbReference type="InterPro" id="IPR051161">
    <property type="entry name" value="Mannose-6P_isomerase_type2"/>
</dbReference>
<keyword evidence="3 10" id="KW-0808">Transferase</keyword>
<dbReference type="KEGG" id="agv:OJF2_11890"/>
<dbReference type="InterPro" id="IPR054566">
    <property type="entry name" value="ManC/GMP-like_b-helix"/>
</dbReference>
<feature type="domain" description="Nucleotidyl transferase" evidence="8">
    <location>
        <begin position="4"/>
        <end position="283"/>
    </location>
</feature>
<sequence length="359" mass="38913">MLHAIIMAGGSGTRFWPRSRRDRPKQLLRLHGDATMLQQTVARLHPLVAPERIVVVTGADQAAATREQLPELPAGNVVAEPCPRDTAACVGLAAWIVRKRDPQGTMVVTPADHVIAPDSAFRDTLKAGLSVVDADPTALVTFGIRPTRPETGYGYIERGELIETIDGIPVNRVVQFREKPDRQTAEEFLASGRFAWNSGLFLWRAGTILDELERHRPDLASALARVAESLGTPDEAAAIAREYPSLPKAPIDKAVMEKAANVRVLEVRYDWNDVGDWRSLATLLPLDAQGNAIQGDVLAKDTRNSIVISDDGGLIATLGLDDVVIVQSGKATLVARRGQLDQLKGLVEGLEEKGHGAYL</sequence>
<comment type="catalytic activity">
    <reaction evidence="7">
        <text>alpha-D-mannose 1-phosphate + GTP + H(+) = GDP-alpha-D-mannose + diphosphate</text>
        <dbReference type="Rhea" id="RHEA:15229"/>
        <dbReference type="ChEBI" id="CHEBI:15378"/>
        <dbReference type="ChEBI" id="CHEBI:33019"/>
        <dbReference type="ChEBI" id="CHEBI:37565"/>
        <dbReference type="ChEBI" id="CHEBI:57527"/>
        <dbReference type="ChEBI" id="CHEBI:58409"/>
        <dbReference type="EC" id="2.7.7.13"/>
    </reaction>
</comment>
<dbReference type="Pfam" id="PF00483">
    <property type="entry name" value="NTP_transferase"/>
    <property type="match status" value="1"/>
</dbReference>
<dbReference type="InterPro" id="IPR049577">
    <property type="entry name" value="GMPP_N"/>
</dbReference>
<dbReference type="AlphaFoldDB" id="A0A5B9VYL6"/>
<gene>
    <name evidence="10" type="primary">manC</name>
    <name evidence="10" type="ORF">OJF2_11890</name>
</gene>
<dbReference type="GO" id="GO:0009298">
    <property type="term" value="P:GDP-mannose biosynthetic process"/>
    <property type="evidence" value="ECO:0007669"/>
    <property type="project" value="TreeGrafter"/>
</dbReference>
<dbReference type="RefSeq" id="WP_148592086.1">
    <property type="nucleotide sequence ID" value="NZ_CP042997.1"/>
</dbReference>
<evidence type="ECO:0000256" key="3">
    <source>
        <dbReference type="ARBA" id="ARBA00022679"/>
    </source>
</evidence>
<dbReference type="Pfam" id="PF22640">
    <property type="entry name" value="ManC_GMP_beta-helix"/>
    <property type="match status" value="1"/>
</dbReference>